<organism evidence="2 3">
    <name type="scientific">Vibrio ishigakensis</name>
    <dbReference type="NCBI Taxonomy" id="1481914"/>
    <lineage>
        <taxon>Bacteria</taxon>
        <taxon>Pseudomonadati</taxon>
        <taxon>Pseudomonadota</taxon>
        <taxon>Gammaproteobacteria</taxon>
        <taxon>Vibrionales</taxon>
        <taxon>Vibrionaceae</taxon>
        <taxon>Vibrio</taxon>
    </lineage>
</organism>
<evidence type="ECO:0000256" key="1">
    <source>
        <dbReference type="SAM" id="Phobius"/>
    </source>
</evidence>
<evidence type="ECO:0000313" key="3">
    <source>
        <dbReference type="Proteomes" id="UP000031666"/>
    </source>
</evidence>
<comment type="caution">
    <text evidence="2">The sequence shown here is derived from an EMBL/GenBank/DDBJ whole genome shotgun (WGS) entry which is preliminary data.</text>
</comment>
<reference evidence="2 3" key="1">
    <citation type="submission" date="2015-01" db="EMBL/GenBank/DDBJ databases">
        <title>Vibrio sp. C94 JCM 19241 whole genome shotgun sequence.</title>
        <authorList>
            <person name="Sawabe T."/>
            <person name="Meirelles P."/>
            <person name="Feng G."/>
            <person name="Sayaka M."/>
            <person name="Hattori M."/>
            <person name="Ohkuma M."/>
        </authorList>
    </citation>
    <scope>NUCLEOTIDE SEQUENCE [LARGE SCALE GENOMIC DNA]</scope>
    <source>
        <strain evidence="3">JCM 19241</strain>
    </source>
</reference>
<keyword evidence="1" id="KW-1133">Transmembrane helix</keyword>
<accession>A0A0B8PZV8</accession>
<protein>
    <submittedName>
        <fullName evidence="2">Oxaloacetate decarboxylase beta chain</fullName>
        <ecNumber evidence="2">4.1.1.3</ecNumber>
    </submittedName>
</protein>
<dbReference type="GO" id="GO:0016829">
    <property type="term" value="F:lyase activity"/>
    <property type="evidence" value="ECO:0007669"/>
    <property type="project" value="UniProtKB-KW"/>
</dbReference>
<reference evidence="2 3" key="2">
    <citation type="submission" date="2015-01" db="EMBL/GenBank/DDBJ databases">
        <authorList>
            <consortium name="NBRP consortium"/>
            <person name="Sawabe T."/>
            <person name="Meirelles P."/>
            <person name="Feng G."/>
            <person name="Sayaka M."/>
            <person name="Hattori M."/>
            <person name="Ohkuma M."/>
        </authorList>
    </citation>
    <scope>NUCLEOTIDE SEQUENCE [LARGE SCALE GENOMIC DNA]</scope>
    <source>
        <strain evidence="3">JCM 19241</strain>
    </source>
</reference>
<proteinExistence type="predicted"/>
<keyword evidence="2" id="KW-0456">Lyase</keyword>
<dbReference type="Proteomes" id="UP000031666">
    <property type="component" value="Unassembled WGS sequence"/>
</dbReference>
<dbReference type="AlphaFoldDB" id="A0A0B8PZV8"/>
<dbReference type="EC" id="4.1.1.3" evidence="2"/>
<gene>
    <name evidence="2" type="ORF">JCM19241_2205</name>
</gene>
<feature type="transmembrane region" description="Helical" evidence="1">
    <location>
        <begin position="12"/>
        <end position="35"/>
    </location>
</feature>
<dbReference type="EMBL" id="BBSC01000001">
    <property type="protein sequence ID" value="GAM72750.1"/>
    <property type="molecule type" value="Genomic_DNA"/>
</dbReference>
<sequence>MDGLLTLWEETGIANFEFGQICMILVGCGLLFLAIRKGFEPCYCYLLALVHPS</sequence>
<dbReference type="STRING" id="1481914.JCM19241_2205"/>
<name>A0A0B8PZV8_9VIBR</name>
<keyword evidence="1" id="KW-0472">Membrane</keyword>
<keyword evidence="1" id="KW-0812">Transmembrane</keyword>
<evidence type="ECO:0000313" key="2">
    <source>
        <dbReference type="EMBL" id="GAM72750.1"/>
    </source>
</evidence>